<reference evidence="2" key="2">
    <citation type="submission" date="2015-01" db="EMBL/GenBank/DDBJ databases">
        <title>Evolutionary Origins and Diversification of the Mycorrhizal Mutualists.</title>
        <authorList>
            <consortium name="DOE Joint Genome Institute"/>
            <consortium name="Mycorrhizal Genomics Consortium"/>
            <person name="Kohler A."/>
            <person name="Kuo A."/>
            <person name="Nagy L.G."/>
            <person name="Floudas D."/>
            <person name="Copeland A."/>
            <person name="Barry K.W."/>
            <person name="Cichocki N."/>
            <person name="Veneault-Fourrey C."/>
            <person name="LaButti K."/>
            <person name="Lindquist E.A."/>
            <person name="Lipzen A."/>
            <person name="Lundell T."/>
            <person name="Morin E."/>
            <person name="Murat C."/>
            <person name="Riley R."/>
            <person name="Ohm R."/>
            <person name="Sun H."/>
            <person name="Tunlid A."/>
            <person name="Henrissat B."/>
            <person name="Grigoriev I.V."/>
            <person name="Hibbett D.S."/>
            <person name="Martin F."/>
        </authorList>
    </citation>
    <scope>NUCLEOTIDE SEQUENCE [LARGE SCALE GENOMIC DNA]</scope>
    <source>
        <strain evidence="2">Foug A</strain>
    </source>
</reference>
<name>A0A0C2ZH45_9AGAM</name>
<organism evidence="1 2">
    <name type="scientific">Scleroderma citrinum Foug A</name>
    <dbReference type="NCBI Taxonomy" id="1036808"/>
    <lineage>
        <taxon>Eukaryota</taxon>
        <taxon>Fungi</taxon>
        <taxon>Dikarya</taxon>
        <taxon>Basidiomycota</taxon>
        <taxon>Agaricomycotina</taxon>
        <taxon>Agaricomycetes</taxon>
        <taxon>Agaricomycetidae</taxon>
        <taxon>Boletales</taxon>
        <taxon>Sclerodermatineae</taxon>
        <taxon>Sclerodermataceae</taxon>
        <taxon>Scleroderma</taxon>
    </lineage>
</organism>
<sequence>MWLNATHSVTPTEYRERLLASTQKISTTKRLPAKSLFYRLHSQQSQRQMVSPLCAHANDPTNWVARMV</sequence>
<evidence type="ECO:0000313" key="2">
    <source>
        <dbReference type="Proteomes" id="UP000053989"/>
    </source>
</evidence>
<dbReference type="HOGENOM" id="CLU_2795463_0_0_1"/>
<dbReference type="Proteomes" id="UP000053989">
    <property type="component" value="Unassembled WGS sequence"/>
</dbReference>
<dbReference type="EMBL" id="KN822056">
    <property type="protein sequence ID" value="KIM60978.1"/>
    <property type="molecule type" value="Genomic_DNA"/>
</dbReference>
<gene>
    <name evidence="1" type="ORF">SCLCIDRAFT_916922</name>
</gene>
<keyword evidence="2" id="KW-1185">Reference proteome</keyword>
<proteinExistence type="predicted"/>
<accession>A0A0C2ZH45</accession>
<evidence type="ECO:0000313" key="1">
    <source>
        <dbReference type="EMBL" id="KIM60978.1"/>
    </source>
</evidence>
<protein>
    <submittedName>
        <fullName evidence="1">Uncharacterized protein</fullName>
    </submittedName>
</protein>
<reference evidence="1 2" key="1">
    <citation type="submission" date="2014-04" db="EMBL/GenBank/DDBJ databases">
        <authorList>
            <consortium name="DOE Joint Genome Institute"/>
            <person name="Kuo A."/>
            <person name="Kohler A."/>
            <person name="Nagy L.G."/>
            <person name="Floudas D."/>
            <person name="Copeland A."/>
            <person name="Barry K.W."/>
            <person name="Cichocki N."/>
            <person name="Veneault-Fourrey C."/>
            <person name="LaButti K."/>
            <person name="Lindquist E.A."/>
            <person name="Lipzen A."/>
            <person name="Lundell T."/>
            <person name="Morin E."/>
            <person name="Murat C."/>
            <person name="Sun H."/>
            <person name="Tunlid A."/>
            <person name="Henrissat B."/>
            <person name="Grigoriev I.V."/>
            <person name="Hibbett D.S."/>
            <person name="Martin F."/>
            <person name="Nordberg H.P."/>
            <person name="Cantor M.N."/>
            <person name="Hua S.X."/>
        </authorList>
    </citation>
    <scope>NUCLEOTIDE SEQUENCE [LARGE SCALE GENOMIC DNA]</scope>
    <source>
        <strain evidence="1 2">Foug A</strain>
    </source>
</reference>
<dbReference type="AlphaFoldDB" id="A0A0C2ZH45"/>
<dbReference type="InParanoid" id="A0A0C2ZH45"/>